<protein>
    <submittedName>
        <fullName evidence="1">Uncharacterized protein</fullName>
    </submittedName>
</protein>
<name>A0ABR3F2C8_9AGAR</name>
<dbReference type="EMBL" id="JBAHYK010001154">
    <property type="protein sequence ID" value="KAL0569276.1"/>
    <property type="molecule type" value="Genomic_DNA"/>
</dbReference>
<comment type="caution">
    <text evidence="1">The sequence shown here is derived from an EMBL/GenBank/DDBJ whole genome shotgun (WGS) entry which is preliminary data.</text>
</comment>
<dbReference type="Proteomes" id="UP001465976">
    <property type="component" value="Unassembled WGS sequence"/>
</dbReference>
<evidence type="ECO:0000313" key="1">
    <source>
        <dbReference type="EMBL" id="KAL0569276.1"/>
    </source>
</evidence>
<sequence>MSHHLMPVRDKELHLKGTVNWSLPFILATHILERQYSKALKSLNVNVVFGERLDVDAASGNHLKPNKRGQRVVRISKSRRGLWSLGSVGCECVVASLLFLLSPLPLYTTSLYTHTPAYHQTHVEANPYTCGTVSVYESPPDFGDTAFLNDRNSQGDLILRHGPIRPRLRILSTAPMSTFSQRALRGAQIHYTFNVVFGLALHFIDVKANLDATRQELQRFPTPHPRLLDDEQMAMIPEDEDEQHVYSRYGPSCTDLPLTIEQFLADLEVLVPNDLVDDMAVLLNKSKDNARTQDTRDLK</sequence>
<reference evidence="1 2" key="1">
    <citation type="submission" date="2024-02" db="EMBL/GenBank/DDBJ databases">
        <title>A draft genome for the cacao thread blight pathogen Marasmius crinis-equi.</title>
        <authorList>
            <person name="Cohen S.P."/>
            <person name="Baruah I.K."/>
            <person name="Amoako-Attah I."/>
            <person name="Bukari Y."/>
            <person name="Meinhardt L.W."/>
            <person name="Bailey B.A."/>
        </authorList>
    </citation>
    <scope>NUCLEOTIDE SEQUENCE [LARGE SCALE GENOMIC DNA]</scope>
    <source>
        <strain evidence="1 2">GH-76</strain>
    </source>
</reference>
<evidence type="ECO:0000313" key="2">
    <source>
        <dbReference type="Proteomes" id="UP001465976"/>
    </source>
</evidence>
<accession>A0ABR3F2C8</accession>
<organism evidence="1 2">
    <name type="scientific">Marasmius crinis-equi</name>
    <dbReference type="NCBI Taxonomy" id="585013"/>
    <lineage>
        <taxon>Eukaryota</taxon>
        <taxon>Fungi</taxon>
        <taxon>Dikarya</taxon>
        <taxon>Basidiomycota</taxon>
        <taxon>Agaricomycotina</taxon>
        <taxon>Agaricomycetes</taxon>
        <taxon>Agaricomycetidae</taxon>
        <taxon>Agaricales</taxon>
        <taxon>Marasmiineae</taxon>
        <taxon>Marasmiaceae</taxon>
        <taxon>Marasmius</taxon>
    </lineage>
</organism>
<keyword evidence="2" id="KW-1185">Reference proteome</keyword>
<proteinExistence type="predicted"/>
<gene>
    <name evidence="1" type="ORF">V5O48_012692</name>
</gene>